<protein>
    <submittedName>
        <fullName evidence="2">Phytoene desaturase family protein</fullName>
    </submittedName>
</protein>
<evidence type="ECO:0000313" key="2">
    <source>
        <dbReference type="EMBL" id="MFC1852971.1"/>
    </source>
</evidence>
<keyword evidence="3" id="KW-1185">Reference proteome</keyword>
<reference evidence="2 3" key="1">
    <citation type="submission" date="2024-09" db="EMBL/GenBank/DDBJ databases">
        <title>Laminarin stimulates single cell rates of sulfate reduction while oxygen inhibits transcriptomic activity in coastal marine sediment.</title>
        <authorList>
            <person name="Lindsay M."/>
            <person name="Orcutt B."/>
            <person name="Emerson D."/>
            <person name="Stepanauskas R."/>
            <person name="D'Angelo T."/>
        </authorList>
    </citation>
    <scope>NUCLEOTIDE SEQUENCE [LARGE SCALE GENOMIC DNA]</scope>
    <source>
        <strain evidence="2">SAG AM-311-K15</strain>
    </source>
</reference>
<dbReference type="Pfam" id="PF01593">
    <property type="entry name" value="Amino_oxidase"/>
    <property type="match status" value="1"/>
</dbReference>
<name>A0ABV6Z3E4_UNCC1</name>
<dbReference type="PANTHER" id="PTHR46313:SF3">
    <property type="entry name" value="PROLYCOPENE ISOMERASE, CHLOROPLASTIC"/>
    <property type="match status" value="1"/>
</dbReference>
<dbReference type="PANTHER" id="PTHR46313">
    <property type="match status" value="1"/>
</dbReference>
<dbReference type="Gene3D" id="3.50.50.60">
    <property type="entry name" value="FAD/NAD(P)-binding domain"/>
    <property type="match status" value="2"/>
</dbReference>
<dbReference type="SUPFAM" id="SSF51905">
    <property type="entry name" value="FAD/NAD(P)-binding domain"/>
    <property type="match status" value="1"/>
</dbReference>
<dbReference type="InterPro" id="IPR002937">
    <property type="entry name" value="Amino_oxidase"/>
</dbReference>
<organism evidence="2 3">
    <name type="scientific">candidate division CSSED10-310 bacterium</name>
    <dbReference type="NCBI Taxonomy" id="2855610"/>
    <lineage>
        <taxon>Bacteria</taxon>
        <taxon>Bacteria division CSSED10-310</taxon>
    </lineage>
</organism>
<gene>
    <name evidence="2" type="ORF">ACFL27_22460</name>
</gene>
<feature type="domain" description="Amine oxidase" evidence="1">
    <location>
        <begin position="13"/>
        <end position="483"/>
    </location>
</feature>
<comment type="caution">
    <text evidence="2">The sequence shown here is derived from an EMBL/GenBank/DDBJ whole genome shotgun (WGS) entry which is preliminary data.</text>
</comment>
<sequence length="490" mass="54372">MVQHKVIIIGAGIGGLTAGALLARAGFEIMVIDQADRIGGCCQCFTRSGHRFDAADSMFLGCGPQGYNSLHYVFQKLGLTFELAELDPCYTFEVPGQRFAVGRDLSALIKEMSSHDPDRERQLRRFHSTLNIFRRAVDRIPFERPLTPKEGLTWLLKNWWVLPLLSIGDRLPFTRLLHYAVSDPTLKSILNYQLKAFVPDNPGRTPALLAAILLTETHRGGLHYPRGGSGRFAASLRNVIKKAGGSFLLSNRVTEILVKNERVQGVRLATGELIEANYVISNASCWSTYGQLIKSDHLPAKWLQRVHSLKPTSSMFICYLSLDKDFVESQFAMHTLWPKETTHNPALMLCIPSLVDPTSAPQGKHTGMLYCQASYQDWQGSKNYNQQKNKEIEHLLQNLDQRVPGARSHVQVLDAASPLTIERYTGRDFGSSGGPLSSVDQWHARNLPQKTPLSGLFHVGDSTFPGSGVVAVTISGIIAADQLQHEHHGQ</sequence>
<dbReference type="InterPro" id="IPR036188">
    <property type="entry name" value="FAD/NAD-bd_sf"/>
</dbReference>
<evidence type="ECO:0000259" key="1">
    <source>
        <dbReference type="Pfam" id="PF01593"/>
    </source>
</evidence>
<accession>A0ABV6Z3E4</accession>
<dbReference type="EMBL" id="JBHPBY010000398">
    <property type="protein sequence ID" value="MFC1852971.1"/>
    <property type="molecule type" value="Genomic_DNA"/>
</dbReference>
<dbReference type="InterPro" id="IPR045892">
    <property type="entry name" value="CrtISO-like"/>
</dbReference>
<dbReference type="Proteomes" id="UP001594351">
    <property type="component" value="Unassembled WGS sequence"/>
</dbReference>
<evidence type="ECO:0000313" key="3">
    <source>
        <dbReference type="Proteomes" id="UP001594351"/>
    </source>
</evidence>
<proteinExistence type="predicted"/>